<dbReference type="InterPro" id="IPR055270">
    <property type="entry name" value="Glyco_tran_10_C"/>
</dbReference>
<sequence length="358" mass="42218">MRDVPTDRIRTKQSRQIQKWILLNLESPAQTWWWKWTLYRSGYLFDWVHSYRPDSDIYDPYGKIVKRNSSVVEWKPKYEFTMKNKSVAWMVSHCETAGKREDYVAELKTFIDVDIYGRCGLYKCAKSNMNCLKMIEKNYKFYLSFENSICSHYVTEKLFRILDYDLIPVVFGGANYSSIMPPHSYIDAFNYSSPFELSLYLKEIASNEAKFNSYFKWKENYFVVSLPSYFCVICDKLAQEQRNQTTSKTSQITEKYWQYDGSLTTPPCSESVTFVLFKKPIDFSFEELKELHDAVYEQDFREPQARNKRRVLRSYDPNGEDDSVPPVRGDDLCCTSAGVLSIGYEVYFNGVLISEKRF</sequence>
<evidence type="ECO:0000256" key="4">
    <source>
        <dbReference type="ARBA" id="ARBA00022676"/>
    </source>
</evidence>
<evidence type="ECO:0000256" key="9">
    <source>
        <dbReference type="ARBA" id="ARBA00023034"/>
    </source>
</evidence>
<proteinExistence type="inferred from homology"/>
<dbReference type="EC" id="2.4.1.-" evidence="12"/>
<keyword evidence="5 12" id="KW-0808">Transferase</keyword>
<dbReference type="EMBL" id="CAJNOK010013810">
    <property type="protein sequence ID" value="CAF1192469.1"/>
    <property type="molecule type" value="Genomic_DNA"/>
</dbReference>
<evidence type="ECO:0000256" key="8">
    <source>
        <dbReference type="ARBA" id="ARBA00022989"/>
    </source>
</evidence>
<dbReference type="SUPFAM" id="SSF51069">
    <property type="entry name" value="Carbonic anhydrase"/>
    <property type="match status" value="1"/>
</dbReference>
<keyword evidence="9 12" id="KW-0333">Golgi apparatus</keyword>
<dbReference type="Proteomes" id="UP000682733">
    <property type="component" value="Unassembled WGS sequence"/>
</dbReference>
<evidence type="ECO:0000259" key="13">
    <source>
        <dbReference type="PROSITE" id="PS51144"/>
    </source>
</evidence>
<dbReference type="InterPro" id="IPR038577">
    <property type="entry name" value="GT10-like_C_sf"/>
</dbReference>
<dbReference type="SUPFAM" id="SSF53756">
    <property type="entry name" value="UDP-Glycosyltransferase/glycogen phosphorylase"/>
    <property type="match status" value="1"/>
</dbReference>
<dbReference type="InterPro" id="IPR001148">
    <property type="entry name" value="CA_dom"/>
</dbReference>
<evidence type="ECO:0000313" key="16">
    <source>
        <dbReference type="Proteomes" id="UP000677228"/>
    </source>
</evidence>
<dbReference type="GO" id="GO:0032580">
    <property type="term" value="C:Golgi cisterna membrane"/>
    <property type="evidence" value="ECO:0007669"/>
    <property type="project" value="UniProtKB-SubCell"/>
</dbReference>
<name>A0A8S2ED38_9BILA</name>
<evidence type="ECO:0000256" key="3">
    <source>
        <dbReference type="ARBA" id="ARBA00008919"/>
    </source>
</evidence>
<dbReference type="Pfam" id="PF00852">
    <property type="entry name" value="Glyco_transf_10"/>
    <property type="match status" value="1"/>
</dbReference>
<organism evidence="14 16">
    <name type="scientific">Didymodactylos carnosus</name>
    <dbReference type="NCBI Taxonomy" id="1234261"/>
    <lineage>
        <taxon>Eukaryota</taxon>
        <taxon>Metazoa</taxon>
        <taxon>Spiralia</taxon>
        <taxon>Gnathifera</taxon>
        <taxon>Rotifera</taxon>
        <taxon>Eurotatoria</taxon>
        <taxon>Bdelloidea</taxon>
        <taxon>Philodinida</taxon>
        <taxon>Philodinidae</taxon>
        <taxon>Didymodactylos</taxon>
    </lineage>
</organism>
<dbReference type="Gene3D" id="3.10.200.10">
    <property type="entry name" value="Alpha carbonic anhydrase"/>
    <property type="match status" value="1"/>
</dbReference>
<keyword evidence="7" id="KW-0735">Signal-anchor</keyword>
<dbReference type="Gene3D" id="3.40.50.11660">
    <property type="entry name" value="Glycosyl transferase family 10, C-terminal domain"/>
    <property type="match status" value="1"/>
</dbReference>
<evidence type="ECO:0000313" key="15">
    <source>
        <dbReference type="EMBL" id="CAF4002812.1"/>
    </source>
</evidence>
<dbReference type="AlphaFoldDB" id="A0A8S2ED38"/>
<evidence type="ECO:0000256" key="2">
    <source>
        <dbReference type="ARBA" id="ARBA00004922"/>
    </source>
</evidence>
<dbReference type="Pfam" id="PF17039">
    <property type="entry name" value="Glyco_tran_10_N"/>
    <property type="match status" value="1"/>
</dbReference>
<comment type="pathway">
    <text evidence="2">Protein modification; protein glycosylation.</text>
</comment>
<comment type="subcellular location">
    <subcellularLocation>
        <location evidence="1">Golgi apparatus membrane</location>
        <topology evidence="1">Single-pass type II membrane protein</topology>
    </subcellularLocation>
    <subcellularLocation>
        <location evidence="12">Golgi apparatus</location>
        <location evidence="12">Golgi stack membrane</location>
        <topology evidence="12">Single-pass type II membrane protein</topology>
    </subcellularLocation>
</comment>
<dbReference type="PANTHER" id="PTHR48438:SF1">
    <property type="entry name" value="ALPHA-(1,3)-FUCOSYLTRANSFERASE C-RELATED"/>
    <property type="match status" value="1"/>
</dbReference>
<reference evidence="14" key="1">
    <citation type="submission" date="2021-02" db="EMBL/GenBank/DDBJ databases">
        <authorList>
            <person name="Nowell W R."/>
        </authorList>
    </citation>
    <scope>NUCLEOTIDE SEQUENCE</scope>
</reference>
<dbReference type="InterPro" id="IPR036398">
    <property type="entry name" value="CA_dom_sf"/>
</dbReference>
<keyword evidence="4 12" id="KW-0328">Glycosyltransferase</keyword>
<keyword evidence="6 12" id="KW-0812">Transmembrane</keyword>
<gene>
    <name evidence="14" type="ORF">OVA965_LOCUS23575</name>
    <name evidence="15" type="ORF">TMI583_LOCUS24296</name>
</gene>
<evidence type="ECO:0000256" key="10">
    <source>
        <dbReference type="ARBA" id="ARBA00023136"/>
    </source>
</evidence>
<dbReference type="SMART" id="SM01057">
    <property type="entry name" value="Carb_anhydrase"/>
    <property type="match status" value="1"/>
</dbReference>
<evidence type="ECO:0000256" key="6">
    <source>
        <dbReference type="ARBA" id="ARBA00022692"/>
    </source>
</evidence>
<dbReference type="GO" id="GO:0000139">
    <property type="term" value="C:Golgi membrane"/>
    <property type="evidence" value="ECO:0007669"/>
    <property type="project" value="UniProtKB-SubCell"/>
</dbReference>
<accession>A0A8S2ED38</accession>
<protein>
    <recommendedName>
        <fullName evidence="12">Fucosyltransferase</fullName>
        <ecNumber evidence="12">2.4.1.-</ecNumber>
    </recommendedName>
</protein>
<dbReference type="Proteomes" id="UP000677228">
    <property type="component" value="Unassembled WGS sequence"/>
</dbReference>
<dbReference type="PANTHER" id="PTHR48438">
    <property type="entry name" value="ALPHA-(1,3)-FUCOSYLTRANSFERASE C-RELATED"/>
    <property type="match status" value="1"/>
</dbReference>
<dbReference type="PROSITE" id="PS51144">
    <property type="entry name" value="ALPHA_CA_2"/>
    <property type="match status" value="1"/>
</dbReference>
<comment type="similarity">
    <text evidence="3 12">Belongs to the glycosyltransferase 10 family.</text>
</comment>
<dbReference type="InterPro" id="IPR031481">
    <property type="entry name" value="Glyco_tran_10_N"/>
</dbReference>
<evidence type="ECO:0000313" key="14">
    <source>
        <dbReference type="EMBL" id="CAF1192469.1"/>
    </source>
</evidence>
<evidence type="ECO:0000256" key="5">
    <source>
        <dbReference type="ARBA" id="ARBA00022679"/>
    </source>
</evidence>
<evidence type="ECO:0000256" key="12">
    <source>
        <dbReference type="RuleBase" id="RU003832"/>
    </source>
</evidence>
<keyword evidence="10" id="KW-0472">Membrane</keyword>
<keyword evidence="8" id="KW-1133">Transmembrane helix</keyword>
<dbReference type="FunFam" id="3.40.50.11660:FF:000006">
    <property type="entry name" value="Alpha-(1,3)-fucosyltransferase C"/>
    <property type="match status" value="1"/>
</dbReference>
<evidence type="ECO:0000256" key="1">
    <source>
        <dbReference type="ARBA" id="ARBA00004323"/>
    </source>
</evidence>
<dbReference type="Pfam" id="PF00194">
    <property type="entry name" value="Carb_anhydrase"/>
    <property type="match status" value="1"/>
</dbReference>
<keyword evidence="11" id="KW-0325">Glycoprotein</keyword>
<evidence type="ECO:0000256" key="7">
    <source>
        <dbReference type="ARBA" id="ARBA00022968"/>
    </source>
</evidence>
<dbReference type="EMBL" id="CAJOBA010035341">
    <property type="protein sequence ID" value="CAF4002812.1"/>
    <property type="molecule type" value="Genomic_DNA"/>
</dbReference>
<dbReference type="InterPro" id="IPR001503">
    <property type="entry name" value="Glyco_trans_10"/>
</dbReference>
<feature type="domain" description="Alpha-carbonic anhydrase" evidence="13">
    <location>
        <begin position="1"/>
        <end position="315"/>
    </location>
</feature>
<dbReference type="GO" id="GO:0008417">
    <property type="term" value="F:fucosyltransferase activity"/>
    <property type="evidence" value="ECO:0007669"/>
    <property type="project" value="InterPro"/>
</dbReference>
<comment type="caution">
    <text evidence="14">The sequence shown here is derived from an EMBL/GenBank/DDBJ whole genome shotgun (WGS) entry which is preliminary data.</text>
</comment>
<evidence type="ECO:0000256" key="11">
    <source>
        <dbReference type="ARBA" id="ARBA00023180"/>
    </source>
</evidence>